<protein>
    <recommendedName>
        <fullName evidence="6">BTB domain-containing protein</fullName>
    </recommendedName>
</protein>
<dbReference type="InterPro" id="IPR052407">
    <property type="entry name" value="BTB_POZ_domain_cont_9"/>
</dbReference>
<dbReference type="PROSITE" id="PS51886">
    <property type="entry name" value="TLDC"/>
    <property type="match status" value="1"/>
</dbReference>
<evidence type="ECO:0000259" key="3">
    <source>
        <dbReference type="PROSITE" id="PS51886"/>
    </source>
</evidence>
<dbReference type="Gene3D" id="3.30.710.10">
    <property type="entry name" value="Potassium Channel Kv1.1, Chain A"/>
    <property type="match status" value="1"/>
</dbReference>
<dbReference type="InterPro" id="IPR006571">
    <property type="entry name" value="TLDc_dom"/>
</dbReference>
<dbReference type="PANTHER" id="PTHR46306:SF1">
    <property type="entry name" value="BTB_POZ DOMAIN-CONTAINING PROTEIN 9"/>
    <property type="match status" value="1"/>
</dbReference>
<feature type="region of interest" description="Disordered" evidence="1">
    <location>
        <begin position="301"/>
        <end position="322"/>
    </location>
</feature>
<feature type="compositionally biased region" description="Basic residues" evidence="1">
    <location>
        <begin position="312"/>
        <end position="322"/>
    </location>
</feature>
<feature type="compositionally biased region" description="Basic and acidic residues" evidence="1">
    <location>
        <begin position="364"/>
        <end position="373"/>
    </location>
</feature>
<dbReference type="AlphaFoldDB" id="A0A397GBU2"/>
<dbReference type="InterPro" id="IPR011333">
    <property type="entry name" value="SKP1/BTB/POZ_sf"/>
</dbReference>
<evidence type="ECO:0000313" key="4">
    <source>
        <dbReference type="EMBL" id="RHZ46433.1"/>
    </source>
</evidence>
<dbReference type="SUPFAM" id="SSF54695">
    <property type="entry name" value="POZ domain"/>
    <property type="match status" value="1"/>
</dbReference>
<dbReference type="InterPro" id="IPR000210">
    <property type="entry name" value="BTB/POZ_dom"/>
</dbReference>
<feature type="compositionally biased region" description="Low complexity" evidence="1">
    <location>
        <begin position="374"/>
        <end position="396"/>
    </location>
</feature>
<evidence type="ECO:0000256" key="1">
    <source>
        <dbReference type="SAM" id="MobiDB-lite"/>
    </source>
</evidence>
<dbReference type="CDD" id="cd18186">
    <property type="entry name" value="BTB_POZ_ZBTB_KLHL-like"/>
    <property type="match status" value="1"/>
</dbReference>
<proteinExistence type="predicted"/>
<evidence type="ECO:0000313" key="5">
    <source>
        <dbReference type="Proteomes" id="UP000266861"/>
    </source>
</evidence>
<dbReference type="SMART" id="SM00225">
    <property type="entry name" value="BTB"/>
    <property type="match status" value="1"/>
</dbReference>
<gene>
    <name evidence="4" type="ORF">Glove_621g55</name>
</gene>
<dbReference type="GO" id="GO:0005737">
    <property type="term" value="C:cytoplasm"/>
    <property type="evidence" value="ECO:0007669"/>
    <property type="project" value="TreeGrafter"/>
</dbReference>
<dbReference type="PROSITE" id="PS50097">
    <property type="entry name" value="BTB"/>
    <property type="match status" value="1"/>
</dbReference>
<dbReference type="PANTHER" id="PTHR46306">
    <property type="entry name" value="BTB/POZ DOMAIN-CONTAINING PROTEIN 9"/>
    <property type="match status" value="1"/>
</dbReference>
<sequence>MSSSEFYEILAKDLSKLLEEYQDHDMIIVVGEEPNIKTFYVHSNILRVRSNYFKTFLSANWIRREDDKIRFSKPNIDPEVFAIILEYIYGGKIKFQEDLDPLIIFDCIKAADELGILEFLFYSQDYLLSNKITWLKENLVLIYRDSFGLDSMRKLQEFSVDRIKKYPYLFFDSDDFHTISGQALITIIKDDKLEMEEIEIWNKLIKWGIANTSSNNISDITISNYNNISVEYSTALGMTLKNYIKHIRFHNMNINEINNVLQYKEILGAEYDNILEYFPNINNIDDIDNINNINNIKSSNILNGSKEESTNKRKTTMKKKLPNRGAAISTIMSSGDAAIIASWIDRKDIFNSQEGNIGNNNEFNENRNNRDNNNDNNINNNDNNNNNINNNENNINNDDREHSEHVFKPYSRSEIPYEFKLLVRGSRDGFSVKKFHSECDGKRSTISLFKLQDYDIFVGGYNPDVWHNTLWPQYKKNDKAFIFSFTQGNDANNIINNNNCNNYQGKVARLRVENYGYALNCWRSSGPSFGKFDLLMQNGTLRFKHKTYVPNVMPFDDKFVKIDDYEVFQVIMKETMKNGAEV</sequence>
<dbReference type="OrthoDB" id="45365at2759"/>
<keyword evidence="5" id="KW-1185">Reference proteome</keyword>
<feature type="domain" description="BTB" evidence="2">
    <location>
        <begin position="24"/>
        <end position="97"/>
    </location>
</feature>
<dbReference type="Proteomes" id="UP000266861">
    <property type="component" value="Unassembled WGS sequence"/>
</dbReference>
<name>A0A397GBU2_9GLOM</name>
<dbReference type="Gene3D" id="1.25.40.420">
    <property type="match status" value="1"/>
</dbReference>
<comment type="caution">
    <text evidence="4">The sequence shown here is derived from an EMBL/GenBank/DDBJ whole genome shotgun (WGS) entry which is preliminary data.</text>
</comment>
<dbReference type="Pfam" id="PF07534">
    <property type="entry name" value="TLD"/>
    <property type="match status" value="1"/>
</dbReference>
<evidence type="ECO:0008006" key="6">
    <source>
        <dbReference type="Google" id="ProtNLM"/>
    </source>
</evidence>
<feature type="region of interest" description="Disordered" evidence="1">
    <location>
        <begin position="354"/>
        <end position="400"/>
    </location>
</feature>
<organism evidence="4 5">
    <name type="scientific">Diversispora epigaea</name>
    <dbReference type="NCBI Taxonomy" id="1348612"/>
    <lineage>
        <taxon>Eukaryota</taxon>
        <taxon>Fungi</taxon>
        <taxon>Fungi incertae sedis</taxon>
        <taxon>Mucoromycota</taxon>
        <taxon>Glomeromycotina</taxon>
        <taxon>Glomeromycetes</taxon>
        <taxon>Diversisporales</taxon>
        <taxon>Diversisporaceae</taxon>
        <taxon>Diversispora</taxon>
    </lineage>
</organism>
<reference evidence="4 5" key="1">
    <citation type="submission" date="2018-08" db="EMBL/GenBank/DDBJ databases">
        <title>Genome and evolution of the arbuscular mycorrhizal fungus Diversispora epigaea (formerly Glomus versiforme) and its bacterial endosymbionts.</title>
        <authorList>
            <person name="Sun X."/>
            <person name="Fei Z."/>
            <person name="Harrison M."/>
        </authorList>
    </citation>
    <scope>NUCLEOTIDE SEQUENCE [LARGE SCALE GENOMIC DNA]</scope>
    <source>
        <strain evidence="4 5">IT104</strain>
    </source>
</reference>
<evidence type="ECO:0000259" key="2">
    <source>
        <dbReference type="PROSITE" id="PS50097"/>
    </source>
</evidence>
<accession>A0A397GBU2</accession>
<dbReference type="EMBL" id="PQFF01000515">
    <property type="protein sequence ID" value="RHZ46433.1"/>
    <property type="molecule type" value="Genomic_DNA"/>
</dbReference>
<dbReference type="Pfam" id="PF00651">
    <property type="entry name" value="BTB"/>
    <property type="match status" value="1"/>
</dbReference>
<feature type="domain" description="TLDc" evidence="3">
    <location>
        <begin position="393"/>
        <end position="571"/>
    </location>
</feature>